<dbReference type="SMART" id="SM00175">
    <property type="entry name" value="RAB"/>
    <property type="match status" value="1"/>
</dbReference>
<reference evidence="2" key="1">
    <citation type="submission" date="2022-11" db="EMBL/GenBank/DDBJ databases">
        <title>Centuries of genome instability and evolution in soft-shell clam transmissible cancer (bioRxiv).</title>
        <authorList>
            <person name="Hart S.F.M."/>
            <person name="Yonemitsu M.A."/>
            <person name="Giersch R.M."/>
            <person name="Beal B.F."/>
            <person name="Arriagada G."/>
            <person name="Davis B.W."/>
            <person name="Ostrander E.A."/>
            <person name="Goff S.P."/>
            <person name="Metzger M.J."/>
        </authorList>
    </citation>
    <scope>NUCLEOTIDE SEQUENCE</scope>
    <source>
        <strain evidence="2">MELC-2E11</strain>
        <tissue evidence="2">Siphon/mantle</tissue>
    </source>
</reference>
<protein>
    <submittedName>
        <fullName evidence="2">RAB8B-like protein</fullName>
    </submittedName>
</protein>
<dbReference type="EMBL" id="CP111027">
    <property type="protein sequence ID" value="WAR29702.1"/>
    <property type="molecule type" value="Genomic_DNA"/>
</dbReference>
<feature type="non-terminal residue" evidence="2">
    <location>
        <position position="166"/>
    </location>
</feature>
<evidence type="ECO:0000313" key="3">
    <source>
        <dbReference type="Proteomes" id="UP001164746"/>
    </source>
</evidence>
<evidence type="ECO:0000256" key="1">
    <source>
        <dbReference type="SAM" id="MobiDB-lite"/>
    </source>
</evidence>
<evidence type="ECO:0000313" key="2">
    <source>
        <dbReference type="EMBL" id="WAR29702.1"/>
    </source>
</evidence>
<dbReference type="Proteomes" id="UP001164746">
    <property type="component" value="Chromosome 16"/>
</dbReference>
<dbReference type="Pfam" id="PF00071">
    <property type="entry name" value="Ras"/>
    <property type="match status" value="1"/>
</dbReference>
<dbReference type="SUPFAM" id="SSF52540">
    <property type="entry name" value="P-loop containing nucleoside triphosphate hydrolases"/>
    <property type="match status" value="1"/>
</dbReference>
<name>A0ABY7G6Y7_MYAAR</name>
<organism evidence="2 3">
    <name type="scientific">Mya arenaria</name>
    <name type="common">Soft-shell clam</name>
    <dbReference type="NCBI Taxonomy" id="6604"/>
    <lineage>
        <taxon>Eukaryota</taxon>
        <taxon>Metazoa</taxon>
        <taxon>Spiralia</taxon>
        <taxon>Lophotrochozoa</taxon>
        <taxon>Mollusca</taxon>
        <taxon>Bivalvia</taxon>
        <taxon>Autobranchia</taxon>
        <taxon>Heteroconchia</taxon>
        <taxon>Euheterodonta</taxon>
        <taxon>Imparidentia</taxon>
        <taxon>Neoheterodontei</taxon>
        <taxon>Myida</taxon>
        <taxon>Myoidea</taxon>
        <taxon>Myidae</taxon>
        <taxon>Mya</taxon>
    </lineage>
</organism>
<sequence length="166" mass="18987">MSSDMDSPVYQDVTTVPESKPVAPLTIKVLIIGDSAVGKTSLMDTAGQERFRTITTAYYRGAMDASSPPKGGGGRKLTSNQEQKKSWWKTQFSHIDSENVNEKCENLRKRMMKYISINRLCIYSSIYPRSKFKIIKIILFCWIKSGNEFQLEKCQIKQKMLCKIEQ</sequence>
<feature type="region of interest" description="Disordered" evidence="1">
    <location>
        <begin position="64"/>
        <end position="83"/>
    </location>
</feature>
<dbReference type="InterPro" id="IPR027417">
    <property type="entry name" value="P-loop_NTPase"/>
</dbReference>
<accession>A0ABY7G6Y7</accession>
<dbReference type="Gene3D" id="3.40.50.300">
    <property type="entry name" value="P-loop containing nucleotide triphosphate hydrolases"/>
    <property type="match status" value="1"/>
</dbReference>
<gene>
    <name evidence="2" type="ORF">MAR_003270</name>
</gene>
<keyword evidence="3" id="KW-1185">Reference proteome</keyword>
<dbReference type="InterPro" id="IPR001806">
    <property type="entry name" value="Small_GTPase"/>
</dbReference>
<proteinExistence type="predicted"/>